<accession>A0A2S8III6</accession>
<proteinExistence type="predicted"/>
<gene>
    <name evidence="2" type="ORF">C5615_26070</name>
</gene>
<protein>
    <submittedName>
        <fullName evidence="2">Uncharacterized protein</fullName>
    </submittedName>
</protein>
<name>A0A2S8III6_BURCE</name>
<evidence type="ECO:0000313" key="2">
    <source>
        <dbReference type="EMBL" id="PQP14594.1"/>
    </source>
</evidence>
<feature type="compositionally biased region" description="Basic and acidic residues" evidence="1">
    <location>
        <begin position="53"/>
        <end position="62"/>
    </location>
</feature>
<organism evidence="2 3">
    <name type="scientific">Burkholderia cepacia</name>
    <name type="common">Pseudomonas cepacia</name>
    <dbReference type="NCBI Taxonomy" id="292"/>
    <lineage>
        <taxon>Bacteria</taxon>
        <taxon>Pseudomonadati</taxon>
        <taxon>Pseudomonadota</taxon>
        <taxon>Betaproteobacteria</taxon>
        <taxon>Burkholderiales</taxon>
        <taxon>Burkholderiaceae</taxon>
        <taxon>Burkholderia</taxon>
        <taxon>Burkholderia cepacia complex</taxon>
    </lineage>
</organism>
<dbReference type="AlphaFoldDB" id="A0A2S8III6"/>
<sequence>MLVVSNRFNVPSASNAAGILRRQPLAVSTVKNGPIPGGFVAKLRVSPPPRPSLDTRHSTIRP</sequence>
<evidence type="ECO:0000256" key="1">
    <source>
        <dbReference type="SAM" id="MobiDB-lite"/>
    </source>
</evidence>
<dbReference type="Proteomes" id="UP000238206">
    <property type="component" value="Unassembled WGS sequence"/>
</dbReference>
<feature type="region of interest" description="Disordered" evidence="1">
    <location>
        <begin position="41"/>
        <end position="62"/>
    </location>
</feature>
<evidence type="ECO:0000313" key="3">
    <source>
        <dbReference type="Proteomes" id="UP000238206"/>
    </source>
</evidence>
<dbReference type="EMBL" id="PUIQ01000037">
    <property type="protein sequence ID" value="PQP14594.1"/>
    <property type="molecule type" value="Genomic_DNA"/>
</dbReference>
<reference evidence="2 3" key="1">
    <citation type="submission" date="2018-02" db="EMBL/GenBank/DDBJ databases">
        <title>Draft genome sequencing of Burkholderia cepacia Y14-15.</title>
        <authorList>
            <person name="Zheng B.-X."/>
        </authorList>
    </citation>
    <scope>NUCLEOTIDE SEQUENCE [LARGE SCALE GENOMIC DNA]</scope>
    <source>
        <strain evidence="2 3">Y14-15</strain>
    </source>
</reference>
<comment type="caution">
    <text evidence="2">The sequence shown here is derived from an EMBL/GenBank/DDBJ whole genome shotgun (WGS) entry which is preliminary data.</text>
</comment>